<evidence type="ECO:0000256" key="4">
    <source>
        <dbReference type="ARBA" id="ARBA00023163"/>
    </source>
</evidence>
<dbReference type="PANTHER" id="PTHR11019:SF199">
    <property type="entry name" value="HTH-TYPE TRANSCRIPTIONAL REGULATOR NIMR"/>
    <property type="match status" value="1"/>
</dbReference>
<dbReference type="Pfam" id="PF02311">
    <property type="entry name" value="AraC_binding"/>
    <property type="match status" value="1"/>
</dbReference>
<dbReference type="FunFam" id="1.10.10.60:FF:000132">
    <property type="entry name" value="AraC family transcriptional regulator"/>
    <property type="match status" value="1"/>
</dbReference>
<sequence length="267" mass="28799">MIVRLGQLAGGDTSCHTAVVLGGSDRAATAVHLDFAGYEAEMPHHHHRQGQLILALHGAVTCTAADGLWIVPPTCAVWIPGGVPHSNRPTPNARLAYLFVEPGAADMPQNCCTLSISPMVREMILRLADAPTASALDDHFGRLARVLLDELTLMPESGLRLPTSAHPKIALVTGLLAATPGDWRPLGEWAKHVAMSERSFKRLMVQETGLSFGRWRRQLHLLIALRELASGASVQHVSGILGYESPTAFIVMFKKAMGTTPARYLAK</sequence>
<feature type="domain" description="HTH araC/xylS-type" evidence="5">
    <location>
        <begin position="186"/>
        <end position="267"/>
    </location>
</feature>
<evidence type="ECO:0000256" key="3">
    <source>
        <dbReference type="ARBA" id="ARBA00023125"/>
    </source>
</evidence>
<protein>
    <submittedName>
        <fullName evidence="6">AraC family transcriptional regulator</fullName>
    </submittedName>
</protein>
<evidence type="ECO:0000256" key="1">
    <source>
        <dbReference type="ARBA" id="ARBA00022491"/>
    </source>
</evidence>
<dbReference type="Proteomes" id="UP000306147">
    <property type="component" value="Unassembled WGS sequence"/>
</dbReference>
<dbReference type="GO" id="GO:0043565">
    <property type="term" value="F:sequence-specific DNA binding"/>
    <property type="evidence" value="ECO:0007669"/>
    <property type="project" value="InterPro"/>
</dbReference>
<dbReference type="PANTHER" id="PTHR11019">
    <property type="entry name" value="HTH-TYPE TRANSCRIPTIONAL REGULATOR NIMR"/>
    <property type="match status" value="1"/>
</dbReference>
<dbReference type="InterPro" id="IPR014710">
    <property type="entry name" value="RmlC-like_jellyroll"/>
</dbReference>
<dbReference type="OrthoDB" id="9804543at2"/>
<dbReference type="Pfam" id="PF12833">
    <property type="entry name" value="HTH_18"/>
    <property type="match status" value="1"/>
</dbReference>
<dbReference type="SUPFAM" id="SSF46689">
    <property type="entry name" value="Homeodomain-like"/>
    <property type="match status" value="1"/>
</dbReference>
<dbReference type="CDD" id="cd06124">
    <property type="entry name" value="cupin_NimR-like_N"/>
    <property type="match status" value="1"/>
</dbReference>
<proteinExistence type="predicted"/>
<gene>
    <name evidence="6" type="ORF">E5A73_02585</name>
</gene>
<dbReference type="InterPro" id="IPR009057">
    <property type="entry name" value="Homeodomain-like_sf"/>
</dbReference>
<evidence type="ECO:0000259" key="5">
    <source>
        <dbReference type="PROSITE" id="PS01124"/>
    </source>
</evidence>
<dbReference type="RefSeq" id="WP_135962218.1">
    <property type="nucleotide sequence ID" value="NZ_SRXT01000001.1"/>
</dbReference>
<keyword evidence="3" id="KW-0238">DNA-binding</keyword>
<dbReference type="PROSITE" id="PS01124">
    <property type="entry name" value="HTH_ARAC_FAMILY_2"/>
    <property type="match status" value="1"/>
</dbReference>
<name>A0A4S1XIQ8_9SPHN</name>
<accession>A0A4S1XIQ8</accession>
<keyword evidence="1" id="KW-0678">Repressor</keyword>
<evidence type="ECO:0000313" key="6">
    <source>
        <dbReference type="EMBL" id="TGX56018.1"/>
    </source>
</evidence>
<reference evidence="6 7" key="1">
    <citation type="submission" date="2019-04" db="EMBL/GenBank/DDBJ databases">
        <title>Sphingomonas psychrotolerans sp. nov., isolated from soil in the Tianshan Mountains, Xinjiang, China.</title>
        <authorList>
            <person name="Luo Y."/>
            <person name="Sheng H."/>
        </authorList>
    </citation>
    <scope>NUCLEOTIDE SEQUENCE [LARGE SCALE GENOMIC DNA]</scope>
    <source>
        <strain evidence="6 7">ZFGT-11</strain>
    </source>
</reference>
<dbReference type="Gene3D" id="2.60.120.10">
    <property type="entry name" value="Jelly Rolls"/>
    <property type="match status" value="1"/>
</dbReference>
<keyword evidence="4" id="KW-0804">Transcription</keyword>
<dbReference type="InterPro" id="IPR018060">
    <property type="entry name" value="HTH_AraC"/>
</dbReference>
<dbReference type="Gene3D" id="1.10.10.60">
    <property type="entry name" value="Homeodomain-like"/>
    <property type="match status" value="1"/>
</dbReference>
<dbReference type="InterPro" id="IPR003313">
    <property type="entry name" value="AraC-bd"/>
</dbReference>
<dbReference type="SUPFAM" id="SSF51182">
    <property type="entry name" value="RmlC-like cupins"/>
    <property type="match status" value="1"/>
</dbReference>
<dbReference type="SMART" id="SM00342">
    <property type="entry name" value="HTH_ARAC"/>
    <property type="match status" value="1"/>
</dbReference>
<evidence type="ECO:0000256" key="2">
    <source>
        <dbReference type="ARBA" id="ARBA00023015"/>
    </source>
</evidence>
<evidence type="ECO:0000313" key="7">
    <source>
        <dbReference type="Proteomes" id="UP000306147"/>
    </source>
</evidence>
<dbReference type="AlphaFoldDB" id="A0A4S1XIQ8"/>
<comment type="caution">
    <text evidence="6">The sequence shown here is derived from an EMBL/GenBank/DDBJ whole genome shotgun (WGS) entry which is preliminary data.</text>
</comment>
<organism evidence="6 7">
    <name type="scientific">Sphingomonas gei</name>
    <dbReference type="NCBI Taxonomy" id="1395960"/>
    <lineage>
        <taxon>Bacteria</taxon>
        <taxon>Pseudomonadati</taxon>
        <taxon>Pseudomonadota</taxon>
        <taxon>Alphaproteobacteria</taxon>
        <taxon>Sphingomonadales</taxon>
        <taxon>Sphingomonadaceae</taxon>
        <taxon>Sphingomonas</taxon>
    </lineage>
</organism>
<keyword evidence="7" id="KW-1185">Reference proteome</keyword>
<dbReference type="EMBL" id="SRXT01000001">
    <property type="protein sequence ID" value="TGX56018.1"/>
    <property type="molecule type" value="Genomic_DNA"/>
</dbReference>
<dbReference type="InterPro" id="IPR011051">
    <property type="entry name" value="RmlC_Cupin_sf"/>
</dbReference>
<keyword evidence="2" id="KW-0805">Transcription regulation</keyword>
<dbReference type="GO" id="GO:0003700">
    <property type="term" value="F:DNA-binding transcription factor activity"/>
    <property type="evidence" value="ECO:0007669"/>
    <property type="project" value="InterPro"/>
</dbReference>